<organism evidence="1 2">
    <name type="scientific">Amborella trichopoda</name>
    <dbReference type="NCBI Taxonomy" id="13333"/>
    <lineage>
        <taxon>Eukaryota</taxon>
        <taxon>Viridiplantae</taxon>
        <taxon>Streptophyta</taxon>
        <taxon>Embryophyta</taxon>
        <taxon>Tracheophyta</taxon>
        <taxon>Spermatophyta</taxon>
        <taxon>Magnoliopsida</taxon>
        <taxon>Amborellales</taxon>
        <taxon>Amborellaceae</taxon>
        <taxon>Amborella</taxon>
    </lineage>
</organism>
<evidence type="ECO:0000313" key="1">
    <source>
        <dbReference type="EMBL" id="ERN07497.1"/>
    </source>
</evidence>
<evidence type="ECO:0000313" key="2">
    <source>
        <dbReference type="Proteomes" id="UP000017836"/>
    </source>
</evidence>
<keyword evidence="2" id="KW-1185">Reference proteome</keyword>
<sequence>MVCSSLPSQRRGTEVWFQSKKVGLANRRMAAITSIGLTARVDVNGSLCFRGALVFPVRARKRSRIRGHSLAID</sequence>
<dbReference type="HOGENOM" id="CLU_2708176_0_0_1"/>
<dbReference type="Gramene" id="ERN07497">
    <property type="protein sequence ID" value="ERN07497"/>
    <property type="gene ID" value="AMTR_s04785p00007030"/>
</dbReference>
<dbReference type="EMBL" id="KI393799">
    <property type="protein sequence ID" value="ERN07497.1"/>
    <property type="molecule type" value="Genomic_DNA"/>
</dbReference>
<proteinExistence type="predicted"/>
<gene>
    <name evidence="1" type="ORF">AMTR_s04785p00007030</name>
</gene>
<dbReference type="Proteomes" id="UP000017836">
    <property type="component" value="Unassembled WGS sequence"/>
</dbReference>
<reference evidence="2" key="1">
    <citation type="journal article" date="2013" name="Science">
        <title>The Amborella genome and the evolution of flowering plants.</title>
        <authorList>
            <consortium name="Amborella Genome Project"/>
        </authorList>
    </citation>
    <scope>NUCLEOTIDE SEQUENCE [LARGE SCALE GENOMIC DNA]</scope>
</reference>
<accession>U5CY31</accession>
<name>U5CY31_AMBTC</name>
<dbReference type="AlphaFoldDB" id="U5CY31"/>
<protein>
    <submittedName>
        <fullName evidence="1">Uncharacterized protein</fullName>
    </submittedName>
</protein>